<dbReference type="CDD" id="cd00075">
    <property type="entry name" value="HATPase"/>
    <property type="match status" value="1"/>
</dbReference>
<feature type="domain" description="Histidine kinase" evidence="10">
    <location>
        <begin position="338"/>
        <end position="550"/>
    </location>
</feature>
<evidence type="ECO:0000256" key="6">
    <source>
        <dbReference type="ARBA" id="ARBA00022777"/>
    </source>
</evidence>
<dbReference type="Pfam" id="PF02518">
    <property type="entry name" value="HATPase_c"/>
    <property type="match status" value="1"/>
</dbReference>
<dbReference type="SUPFAM" id="SSF55785">
    <property type="entry name" value="PYP-like sensor domain (PAS domain)"/>
    <property type="match status" value="1"/>
</dbReference>
<dbReference type="PANTHER" id="PTHR45453:SF1">
    <property type="entry name" value="PHOSPHATE REGULON SENSOR PROTEIN PHOR"/>
    <property type="match status" value="1"/>
</dbReference>
<evidence type="ECO:0000313" key="12">
    <source>
        <dbReference type="Proteomes" id="UP000886819"/>
    </source>
</evidence>
<evidence type="ECO:0000256" key="2">
    <source>
        <dbReference type="ARBA" id="ARBA00004370"/>
    </source>
</evidence>
<dbReference type="Gene3D" id="3.30.565.10">
    <property type="entry name" value="Histidine kinase-like ATPase, C-terminal domain"/>
    <property type="match status" value="1"/>
</dbReference>
<keyword evidence="6" id="KW-0418">Kinase</keyword>
<evidence type="ECO:0000256" key="8">
    <source>
        <dbReference type="ARBA" id="ARBA00023136"/>
    </source>
</evidence>
<dbReference type="GO" id="GO:0004721">
    <property type="term" value="F:phosphoprotein phosphatase activity"/>
    <property type="evidence" value="ECO:0007669"/>
    <property type="project" value="TreeGrafter"/>
</dbReference>
<dbReference type="InterPro" id="IPR003661">
    <property type="entry name" value="HisK_dim/P_dom"/>
</dbReference>
<dbReference type="EMBL" id="DVFI01000121">
    <property type="protein sequence ID" value="HIQ63652.1"/>
    <property type="molecule type" value="Genomic_DNA"/>
</dbReference>
<dbReference type="Gene3D" id="3.30.450.20">
    <property type="entry name" value="PAS domain"/>
    <property type="match status" value="1"/>
</dbReference>
<dbReference type="SMART" id="SM00091">
    <property type="entry name" value="PAS"/>
    <property type="match status" value="1"/>
</dbReference>
<dbReference type="InterPro" id="IPR050351">
    <property type="entry name" value="BphY/WalK/GraS-like"/>
</dbReference>
<dbReference type="GO" id="GO:0000155">
    <property type="term" value="F:phosphorelay sensor kinase activity"/>
    <property type="evidence" value="ECO:0007669"/>
    <property type="project" value="InterPro"/>
</dbReference>
<dbReference type="Gene3D" id="1.10.287.130">
    <property type="match status" value="1"/>
</dbReference>
<keyword evidence="4" id="KW-0597">Phosphoprotein</keyword>
<dbReference type="CDD" id="cd00082">
    <property type="entry name" value="HisKA"/>
    <property type="match status" value="1"/>
</dbReference>
<name>A0A9D1CJD5_9FIRM</name>
<dbReference type="AlphaFoldDB" id="A0A9D1CJD5"/>
<dbReference type="InterPro" id="IPR013767">
    <property type="entry name" value="PAS_fold"/>
</dbReference>
<dbReference type="GO" id="GO:0006355">
    <property type="term" value="P:regulation of DNA-templated transcription"/>
    <property type="evidence" value="ECO:0007669"/>
    <property type="project" value="InterPro"/>
</dbReference>
<dbReference type="FunFam" id="1.10.287.130:FF:000001">
    <property type="entry name" value="Two-component sensor histidine kinase"/>
    <property type="match status" value="1"/>
</dbReference>
<dbReference type="PRINTS" id="PR00344">
    <property type="entry name" value="BCTRLSENSOR"/>
</dbReference>
<dbReference type="InterPro" id="IPR000014">
    <property type="entry name" value="PAS"/>
</dbReference>
<evidence type="ECO:0000256" key="9">
    <source>
        <dbReference type="SAM" id="Phobius"/>
    </source>
</evidence>
<evidence type="ECO:0000256" key="7">
    <source>
        <dbReference type="ARBA" id="ARBA00023012"/>
    </source>
</evidence>
<dbReference type="FunFam" id="3.30.565.10:FF:000006">
    <property type="entry name" value="Sensor histidine kinase WalK"/>
    <property type="match status" value="1"/>
</dbReference>
<dbReference type="Proteomes" id="UP000886819">
    <property type="component" value="Unassembled WGS sequence"/>
</dbReference>
<protein>
    <recommendedName>
        <fullName evidence="3">histidine kinase</fullName>
        <ecNumber evidence="3">2.7.13.3</ecNumber>
    </recommendedName>
</protein>
<dbReference type="InterPro" id="IPR035965">
    <property type="entry name" value="PAS-like_dom_sf"/>
</dbReference>
<sequence>MTRKIFCAIFLVSLAVLLAGLLIAAGCTYRYFGRVQGEQLRSEWRLAAAGIEESGMDYLTRLEDDGVRLTWIAADGTVRYDSEVEASQMENHADREEFGEALASGTGSSTRYSRTLTEQTVYYAARLSDGTVLRVSVSRETVFGIMAGAAPLLCVAACLAAALSWLLSARLARRIVMPLNRIDWDAPLENDIYEELSPLLVRIYRQHQQIKSQMFQLQKKQEEFTHITEHMKEGLILLDGNGCVLSMNPAAAAIFDVREDPVGKSFLTIERSSDMSEAAVAARSTGHTQIRRERHGRIWQFDFSRIEQGQEAAGLVVLAFDISEQERAERSRREFTANVSHELKTPLTSIIGSADLLDNNLVKPEDVPRFVGHIRKEATRLLNLIEDIIRLSQLDEGEQLAYETVDLAQIALEATEQLQDAAVQHRVALRLETIPCPLHSVARLLHEIVYNLTENAIKYNVPDGKVVITVSREEDEVCLQVMDTGIGIPAEYQDRVFERFYRVDKSHSKASGGTGLGLSIVKHAAQRLGARITLQSVPGRGTTVTVCFPR</sequence>
<feature type="transmembrane region" description="Helical" evidence="9">
    <location>
        <begin position="142"/>
        <end position="167"/>
    </location>
</feature>
<dbReference type="GO" id="GO:0016036">
    <property type="term" value="P:cellular response to phosphate starvation"/>
    <property type="evidence" value="ECO:0007669"/>
    <property type="project" value="TreeGrafter"/>
</dbReference>
<comment type="subcellular location">
    <subcellularLocation>
        <location evidence="2">Membrane</location>
    </subcellularLocation>
</comment>
<comment type="caution">
    <text evidence="11">The sequence shown here is derived from an EMBL/GenBank/DDBJ whole genome shotgun (WGS) entry which is preliminary data.</text>
</comment>
<organism evidence="11 12">
    <name type="scientific">Candidatus Avichristensenella intestinipullorum</name>
    <dbReference type="NCBI Taxonomy" id="2840693"/>
    <lineage>
        <taxon>Bacteria</taxon>
        <taxon>Bacillati</taxon>
        <taxon>Bacillota</taxon>
        <taxon>Clostridia</taxon>
        <taxon>Candidatus Avichristensenella</taxon>
    </lineage>
</organism>
<evidence type="ECO:0000259" key="10">
    <source>
        <dbReference type="PROSITE" id="PS50109"/>
    </source>
</evidence>
<dbReference type="InterPro" id="IPR003594">
    <property type="entry name" value="HATPase_dom"/>
</dbReference>
<reference evidence="11" key="2">
    <citation type="journal article" date="2021" name="PeerJ">
        <title>Extensive microbial diversity within the chicken gut microbiome revealed by metagenomics and culture.</title>
        <authorList>
            <person name="Gilroy R."/>
            <person name="Ravi A."/>
            <person name="Getino M."/>
            <person name="Pursley I."/>
            <person name="Horton D.L."/>
            <person name="Alikhan N.F."/>
            <person name="Baker D."/>
            <person name="Gharbi K."/>
            <person name="Hall N."/>
            <person name="Watson M."/>
            <person name="Adriaenssens E.M."/>
            <person name="Foster-Nyarko E."/>
            <person name="Jarju S."/>
            <person name="Secka A."/>
            <person name="Antonio M."/>
            <person name="Oren A."/>
            <person name="Chaudhuri R.R."/>
            <person name="La Ragione R."/>
            <person name="Hildebrand F."/>
            <person name="Pallen M.J."/>
        </authorList>
    </citation>
    <scope>NUCLEOTIDE SEQUENCE</scope>
    <source>
        <strain evidence="11">ChiHile30-977</strain>
    </source>
</reference>
<dbReference type="Pfam" id="PF00989">
    <property type="entry name" value="PAS"/>
    <property type="match status" value="1"/>
</dbReference>
<dbReference type="Pfam" id="PF00512">
    <property type="entry name" value="HisKA"/>
    <property type="match status" value="1"/>
</dbReference>
<evidence type="ECO:0000256" key="1">
    <source>
        <dbReference type="ARBA" id="ARBA00000085"/>
    </source>
</evidence>
<evidence type="ECO:0000256" key="3">
    <source>
        <dbReference type="ARBA" id="ARBA00012438"/>
    </source>
</evidence>
<reference evidence="11" key="1">
    <citation type="submission" date="2020-10" db="EMBL/GenBank/DDBJ databases">
        <authorList>
            <person name="Gilroy R."/>
        </authorList>
    </citation>
    <scope>NUCLEOTIDE SEQUENCE</scope>
    <source>
        <strain evidence="11">ChiHile30-977</strain>
    </source>
</reference>
<comment type="catalytic activity">
    <reaction evidence="1">
        <text>ATP + protein L-histidine = ADP + protein N-phospho-L-histidine.</text>
        <dbReference type="EC" id="2.7.13.3"/>
    </reaction>
</comment>
<dbReference type="SUPFAM" id="SSF55874">
    <property type="entry name" value="ATPase domain of HSP90 chaperone/DNA topoisomerase II/histidine kinase"/>
    <property type="match status" value="1"/>
</dbReference>
<dbReference type="InterPro" id="IPR004358">
    <property type="entry name" value="Sig_transdc_His_kin-like_C"/>
</dbReference>
<dbReference type="SMART" id="SM00388">
    <property type="entry name" value="HisKA"/>
    <property type="match status" value="1"/>
</dbReference>
<keyword evidence="9" id="KW-1133">Transmembrane helix</keyword>
<gene>
    <name evidence="11" type="ORF">IAA66_08740</name>
</gene>
<dbReference type="InterPro" id="IPR036890">
    <property type="entry name" value="HATPase_C_sf"/>
</dbReference>
<dbReference type="EC" id="2.7.13.3" evidence="3"/>
<keyword evidence="7" id="KW-0902">Two-component regulatory system</keyword>
<dbReference type="PROSITE" id="PS51257">
    <property type="entry name" value="PROKAR_LIPOPROTEIN"/>
    <property type="match status" value="1"/>
</dbReference>
<dbReference type="InterPro" id="IPR036097">
    <property type="entry name" value="HisK_dim/P_sf"/>
</dbReference>
<keyword evidence="5" id="KW-0808">Transferase</keyword>
<evidence type="ECO:0000256" key="4">
    <source>
        <dbReference type="ARBA" id="ARBA00022553"/>
    </source>
</evidence>
<accession>A0A9D1CJD5</accession>
<dbReference type="PANTHER" id="PTHR45453">
    <property type="entry name" value="PHOSPHATE REGULON SENSOR PROTEIN PHOR"/>
    <property type="match status" value="1"/>
</dbReference>
<dbReference type="InterPro" id="IPR005467">
    <property type="entry name" value="His_kinase_dom"/>
</dbReference>
<dbReference type="SMART" id="SM00387">
    <property type="entry name" value="HATPase_c"/>
    <property type="match status" value="1"/>
</dbReference>
<evidence type="ECO:0000313" key="11">
    <source>
        <dbReference type="EMBL" id="HIQ63652.1"/>
    </source>
</evidence>
<dbReference type="SUPFAM" id="SSF47384">
    <property type="entry name" value="Homodimeric domain of signal transducing histidine kinase"/>
    <property type="match status" value="1"/>
</dbReference>
<evidence type="ECO:0000256" key="5">
    <source>
        <dbReference type="ARBA" id="ARBA00022679"/>
    </source>
</evidence>
<proteinExistence type="predicted"/>
<dbReference type="PROSITE" id="PS50109">
    <property type="entry name" value="HIS_KIN"/>
    <property type="match status" value="1"/>
</dbReference>
<keyword evidence="9" id="KW-0812">Transmembrane</keyword>
<keyword evidence="8 9" id="KW-0472">Membrane</keyword>
<dbReference type="GO" id="GO:0005886">
    <property type="term" value="C:plasma membrane"/>
    <property type="evidence" value="ECO:0007669"/>
    <property type="project" value="TreeGrafter"/>
</dbReference>